<keyword evidence="3" id="KW-1185">Reference proteome</keyword>
<reference evidence="2" key="1">
    <citation type="journal article" date="2020" name="Stud. Mycol.">
        <title>101 Dothideomycetes genomes: a test case for predicting lifestyles and emergence of pathogens.</title>
        <authorList>
            <person name="Haridas S."/>
            <person name="Albert R."/>
            <person name="Binder M."/>
            <person name="Bloem J."/>
            <person name="Labutti K."/>
            <person name="Salamov A."/>
            <person name="Andreopoulos B."/>
            <person name="Baker S."/>
            <person name="Barry K."/>
            <person name="Bills G."/>
            <person name="Bluhm B."/>
            <person name="Cannon C."/>
            <person name="Castanera R."/>
            <person name="Culley D."/>
            <person name="Daum C."/>
            <person name="Ezra D."/>
            <person name="Gonzalez J."/>
            <person name="Henrissat B."/>
            <person name="Kuo A."/>
            <person name="Liang C."/>
            <person name="Lipzen A."/>
            <person name="Lutzoni F."/>
            <person name="Magnuson J."/>
            <person name="Mondo S."/>
            <person name="Nolan M."/>
            <person name="Ohm R."/>
            <person name="Pangilinan J."/>
            <person name="Park H.-J."/>
            <person name="Ramirez L."/>
            <person name="Alfaro M."/>
            <person name="Sun H."/>
            <person name="Tritt A."/>
            <person name="Yoshinaga Y."/>
            <person name="Zwiers L.-H."/>
            <person name="Turgeon B."/>
            <person name="Goodwin S."/>
            <person name="Spatafora J."/>
            <person name="Crous P."/>
            <person name="Grigoriev I."/>
        </authorList>
    </citation>
    <scope>NUCLEOTIDE SEQUENCE</scope>
    <source>
        <strain evidence="2">CBS 110217</strain>
    </source>
</reference>
<accession>A0A9P4GZJ4</accession>
<organism evidence="2 3">
    <name type="scientific">Setomelanomma holmii</name>
    <dbReference type="NCBI Taxonomy" id="210430"/>
    <lineage>
        <taxon>Eukaryota</taxon>
        <taxon>Fungi</taxon>
        <taxon>Dikarya</taxon>
        <taxon>Ascomycota</taxon>
        <taxon>Pezizomycotina</taxon>
        <taxon>Dothideomycetes</taxon>
        <taxon>Pleosporomycetidae</taxon>
        <taxon>Pleosporales</taxon>
        <taxon>Pleosporineae</taxon>
        <taxon>Phaeosphaeriaceae</taxon>
        <taxon>Setomelanomma</taxon>
    </lineage>
</organism>
<sequence length="152" mass="16430">MPNNLVPRFAVKVPESVTLDPMYDAEAAWTSSIQPTNHKSPDMASCDGRTPEPSVHCRPRCHTGRGCIVDTTATQVFVFIADGGQNNVTSVRDDGAEMRGRWRGAGSCRRCGGKQQLLRRALVSKAGDVEIEVAVVMRAESVFVVEQDPAGS</sequence>
<evidence type="ECO:0000313" key="2">
    <source>
        <dbReference type="EMBL" id="KAF2025001.1"/>
    </source>
</evidence>
<evidence type="ECO:0000313" key="3">
    <source>
        <dbReference type="Proteomes" id="UP000799777"/>
    </source>
</evidence>
<evidence type="ECO:0000256" key="1">
    <source>
        <dbReference type="SAM" id="MobiDB-lite"/>
    </source>
</evidence>
<dbReference type="EMBL" id="ML978278">
    <property type="protein sequence ID" value="KAF2025001.1"/>
    <property type="molecule type" value="Genomic_DNA"/>
</dbReference>
<protein>
    <submittedName>
        <fullName evidence="2">Uncharacterized protein</fullName>
    </submittedName>
</protein>
<dbReference type="Proteomes" id="UP000799777">
    <property type="component" value="Unassembled WGS sequence"/>
</dbReference>
<proteinExistence type="predicted"/>
<name>A0A9P4GZJ4_9PLEO</name>
<dbReference type="AlphaFoldDB" id="A0A9P4GZJ4"/>
<gene>
    <name evidence="2" type="ORF">EK21DRAFT_93637</name>
</gene>
<comment type="caution">
    <text evidence="2">The sequence shown here is derived from an EMBL/GenBank/DDBJ whole genome shotgun (WGS) entry which is preliminary data.</text>
</comment>
<feature type="region of interest" description="Disordered" evidence="1">
    <location>
        <begin position="34"/>
        <end position="54"/>
    </location>
</feature>